<proteinExistence type="predicted"/>
<dbReference type="GO" id="GO:0005634">
    <property type="term" value="C:nucleus"/>
    <property type="evidence" value="ECO:0007669"/>
    <property type="project" value="InterPro"/>
</dbReference>
<feature type="compositionally biased region" description="Polar residues" evidence="1">
    <location>
        <begin position="155"/>
        <end position="173"/>
    </location>
</feature>
<evidence type="ECO:0008006" key="4">
    <source>
        <dbReference type="Google" id="ProtNLM"/>
    </source>
</evidence>
<dbReference type="AlphaFoldDB" id="A0AAE1N2Z3"/>
<dbReference type="GO" id="GO:0051783">
    <property type="term" value="P:regulation of nuclear division"/>
    <property type="evidence" value="ECO:0007669"/>
    <property type="project" value="InterPro"/>
</dbReference>
<name>A0AAE1N2Z3_9FABA</name>
<feature type="compositionally biased region" description="Gly residues" evidence="1">
    <location>
        <begin position="55"/>
        <end position="67"/>
    </location>
</feature>
<keyword evidence="3" id="KW-1185">Reference proteome</keyword>
<dbReference type="PANTHER" id="PTHR35119">
    <property type="entry name" value="PROTEIN POLYCHOME"/>
    <property type="match status" value="1"/>
</dbReference>
<accession>A0AAE1N2Z3</accession>
<sequence length="258" mass="28701">MPESRDRLSRPFDIAAIFARRRANILGILDEELDSALFGPIARRESTTSTSSGAIGFGPFRGGGRGRFGSPRTVVGRGPARGRNLYRSPATGLENTPPGTARRVRGRRSRSQLPSWYPRTPLRDITAITRAIERRRERLGDYEGQQIEGPHHSDQLLSDPSISESSPQLEDRTLANSSNAAVGVKLQTPAASKVPKILLDITSKSEGESELLTPQKQLLYSIDQVEKAVKEELQKFRRTPTAKKAEREKRVRTLMSFR</sequence>
<evidence type="ECO:0000313" key="3">
    <source>
        <dbReference type="Proteomes" id="UP001293593"/>
    </source>
</evidence>
<organism evidence="2 3">
    <name type="scientific">Acacia crassicarpa</name>
    <name type="common">northern wattle</name>
    <dbReference type="NCBI Taxonomy" id="499986"/>
    <lineage>
        <taxon>Eukaryota</taxon>
        <taxon>Viridiplantae</taxon>
        <taxon>Streptophyta</taxon>
        <taxon>Embryophyta</taxon>
        <taxon>Tracheophyta</taxon>
        <taxon>Spermatophyta</taxon>
        <taxon>Magnoliopsida</taxon>
        <taxon>eudicotyledons</taxon>
        <taxon>Gunneridae</taxon>
        <taxon>Pentapetalae</taxon>
        <taxon>rosids</taxon>
        <taxon>fabids</taxon>
        <taxon>Fabales</taxon>
        <taxon>Fabaceae</taxon>
        <taxon>Caesalpinioideae</taxon>
        <taxon>mimosoid clade</taxon>
        <taxon>Acacieae</taxon>
        <taxon>Acacia</taxon>
    </lineage>
</organism>
<reference evidence="2" key="1">
    <citation type="submission" date="2023-10" db="EMBL/GenBank/DDBJ databases">
        <title>Chromosome-level genome of the transformable northern wattle, Acacia crassicarpa.</title>
        <authorList>
            <person name="Massaro I."/>
            <person name="Sinha N.R."/>
            <person name="Poethig S."/>
            <person name="Leichty A.R."/>
        </authorList>
    </citation>
    <scope>NUCLEOTIDE SEQUENCE</scope>
    <source>
        <strain evidence="2">Acra3RX</strain>
        <tissue evidence="2">Leaf</tissue>
    </source>
</reference>
<evidence type="ECO:0000313" key="2">
    <source>
        <dbReference type="EMBL" id="KAK4281842.1"/>
    </source>
</evidence>
<dbReference type="PANTHER" id="PTHR35119:SF1">
    <property type="entry name" value="PROTEIN POLYCHOME"/>
    <property type="match status" value="1"/>
</dbReference>
<comment type="caution">
    <text evidence="2">The sequence shown here is derived from an EMBL/GenBank/DDBJ whole genome shotgun (WGS) entry which is preliminary data.</text>
</comment>
<feature type="region of interest" description="Disordered" evidence="1">
    <location>
        <begin position="47"/>
        <end position="118"/>
    </location>
</feature>
<evidence type="ECO:0000256" key="1">
    <source>
        <dbReference type="SAM" id="MobiDB-lite"/>
    </source>
</evidence>
<protein>
    <recommendedName>
        <fullName evidence="4">Protein POLYCHOME-like</fullName>
    </recommendedName>
</protein>
<gene>
    <name evidence="2" type="ORF">QN277_013290</name>
</gene>
<dbReference type="EMBL" id="JAWXYG010000002">
    <property type="protein sequence ID" value="KAK4281842.1"/>
    <property type="molecule type" value="Genomic_DNA"/>
</dbReference>
<dbReference type="InterPro" id="IPR034590">
    <property type="entry name" value="POLYCHOME/GIG1"/>
</dbReference>
<feature type="region of interest" description="Disordered" evidence="1">
    <location>
        <begin position="238"/>
        <end position="258"/>
    </location>
</feature>
<feature type="region of interest" description="Disordered" evidence="1">
    <location>
        <begin position="142"/>
        <end position="173"/>
    </location>
</feature>
<dbReference type="Proteomes" id="UP001293593">
    <property type="component" value="Unassembled WGS sequence"/>
</dbReference>